<protein>
    <submittedName>
        <fullName evidence="1">Uncharacterized protein</fullName>
    </submittedName>
</protein>
<proteinExistence type="predicted"/>
<organism evidence="1 2">
    <name type="scientific">Actinomyces denticolens</name>
    <dbReference type="NCBI Taxonomy" id="52767"/>
    <lineage>
        <taxon>Bacteria</taxon>
        <taxon>Bacillati</taxon>
        <taxon>Actinomycetota</taxon>
        <taxon>Actinomycetes</taxon>
        <taxon>Actinomycetales</taxon>
        <taxon>Actinomycetaceae</taxon>
        <taxon>Actinomyces</taxon>
    </lineage>
</organism>
<reference evidence="1 2" key="1">
    <citation type="submission" date="2016-11" db="EMBL/GenBank/DDBJ databases">
        <authorList>
            <person name="Varghese N."/>
            <person name="Submissions S."/>
        </authorList>
    </citation>
    <scope>NUCLEOTIDE SEQUENCE [LARGE SCALE GENOMIC DNA]</scope>
    <source>
        <strain evidence="1 2">PA</strain>
    </source>
</reference>
<evidence type="ECO:0000313" key="2">
    <source>
        <dbReference type="Proteomes" id="UP000184390"/>
    </source>
</evidence>
<evidence type="ECO:0000313" key="1">
    <source>
        <dbReference type="EMBL" id="SHJ30323.1"/>
    </source>
</evidence>
<accession>A0ABY1IKF1</accession>
<sequence length="60" mass="6431">MTTLYFEAEKEDSLRRVGYSKERRVDPQCQAPGFVEGVLSGADGCRLGLAGGLLADVQGL</sequence>
<keyword evidence="2" id="KW-1185">Reference proteome</keyword>
<name>A0ABY1IKF1_9ACTO</name>
<dbReference type="Proteomes" id="UP000184390">
    <property type="component" value="Unassembled WGS sequence"/>
</dbReference>
<gene>
    <name evidence="1" type="ORF">SAMN05216246_1211</name>
</gene>
<comment type="caution">
    <text evidence="1">The sequence shown here is derived from an EMBL/GenBank/DDBJ whole genome shotgun (WGS) entry which is preliminary data.</text>
</comment>
<feature type="non-terminal residue" evidence="1">
    <location>
        <position position="60"/>
    </location>
</feature>
<dbReference type="EMBL" id="FQYL01000021">
    <property type="protein sequence ID" value="SHJ30323.1"/>
    <property type="molecule type" value="Genomic_DNA"/>
</dbReference>